<dbReference type="Pfam" id="PF18916">
    <property type="entry name" value="Lycopene_cyc"/>
    <property type="match status" value="1"/>
</dbReference>
<dbReference type="NCBIfam" id="NF009608">
    <property type="entry name" value="PRK13105.1"/>
    <property type="match status" value="1"/>
</dbReference>
<sequence>MNYGTLALIGLAAALVGCLVLSVYARMRNRPVTRRYAIAIVVTILVLVALTAVFDSLMIAADLFHYAPEHLVGVSIGLAPIEDFSYPLAGALLLPALWAAFERGGDKRRRDFTQLVLSSRPVSWINTAFPFGAAYLLVTREIDWVLLLGFLYFLIPYNFAMYGINDVFDYASDLANPRKGGIEGALLSPRLHRPTLWIAALTNIPLLVLLGLAGGPGAWIALAVSAFAVVAYSAPVLRFKERPFLDSVTSSTHFVSPAVVGLLLAGAQFDSSLVSLLAAFFLWGMAAHAFGAVQDIVPDREAGIHSIATAIGARATVRLSLVLWLAAGTLMLFTQWPGPLAAIIAIPYLLNCAPYWRVTDEGSGSTNRAWRRFIVLNYFSGFLVTMLLILEWNRL</sequence>
<feature type="transmembrane region" description="Helical" evidence="8">
    <location>
        <begin position="273"/>
        <end position="294"/>
    </location>
</feature>
<keyword evidence="11" id="KW-1185">Reference proteome</keyword>
<dbReference type="InterPro" id="IPR000537">
    <property type="entry name" value="UbiA_prenyltransferase"/>
</dbReference>
<evidence type="ECO:0000256" key="7">
    <source>
        <dbReference type="ARBA" id="ARBA00023235"/>
    </source>
</evidence>
<keyword evidence="6 8" id="KW-0472">Membrane</keyword>
<dbReference type="GO" id="GO:0045436">
    <property type="term" value="F:lycopene beta cyclase activity"/>
    <property type="evidence" value="ECO:0007669"/>
    <property type="project" value="UniProtKB-ARBA"/>
</dbReference>
<comment type="subcellular location">
    <subcellularLocation>
        <location evidence="1">Membrane</location>
        <topology evidence="1">Multi-pass membrane protein</topology>
    </subcellularLocation>
</comment>
<keyword evidence="7" id="KW-0413">Isomerase</keyword>
<feature type="domain" description="Lycopene cyclase" evidence="9">
    <location>
        <begin position="15"/>
        <end position="93"/>
    </location>
</feature>
<evidence type="ECO:0000256" key="1">
    <source>
        <dbReference type="ARBA" id="ARBA00004141"/>
    </source>
</evidence>
<dbReference type="RefSeq" id="WP_187555005.1">
    <property type="nucleotide sequence ID" value="NZ_CP060716.1"/>
</dbReference>
<dbReference type="Pfam" id="PF01040">
    <property type="entry name" value="UbiA"/>
    <property type="match status" value="1"/>
</dbReference>
<dbReference type="PANTHER" id="PTHR42723:SF1">
    <property type="entry name" value="CHLOROPHYLL SYNTHASE, CHLOROPLASTIC"/>
    <property type="match status" value="1"/>
</dbReference>
<dbReference type="Gene3D" id="1.10.357.140">
    <property type="entry name" value="UbiA prenyltransferase"/>
    <property type="match status" value="1"/>
</dbReference>
<dbReference type="GO" id="GO:0016872">
    <property type="term" value="F:intramolecular lyase activity"/>
    <property type="evidence" value="ECO:0007669"/>
    <property type="project" value="InterPro"/>
</dbReference>
<feature type="transmembrane region" description="Helical" evidence="8">
    <location>
        <begin position="84"/>
        <end position="101"/>
    </location>
</feature>
<name>A0A7G9S3W0_9MICO</name>
<proteinExistence type="predicted"/>
<feature type="transmembrane region" description="Helical" evidence="8">
    <location>
        <begin position="6"/>
        <end position="24"/>
    </location>
</feature>
<keyword evidence="10" id="KW-0808">Transferase</keyword>
<comment type="pathway">
    <text evidence="2">Carotenoid biosynthesis.</text>
</comment>
<evidence type="ECO:0000313" key="10">
    <source>
        <dbReference type="EMBL" id="QNN62535.1"/>
    </source>
</evidence>
<feature type="transmembrane region" description="Helical" evidence="8">
    <location>
        <begin position="36"/>
        <end position="64"/>
    </location>
</feature>
<accession>A0A7G9S3W0</accession>
<reference evidence="10 11" key="1">
    <citation type="submission" date="2020-08" db="EMBL/GenBank/DDBJ databases">
        <title>Genome sequence of Leucobacter denitrificans KACC 14055T.</title>
        <authorList>
            <person name="Hyun D.-W."/>
            <person name="Bae J.-W."/>
        </authorList>
    </citation>
    <scope>NUCLEOTIDE SEQUENCE [LARGE SCALE GENOMIC DNA]</scope>
    <source>
        <strain evidence="10 11">KACC 14055</strain>
    </source>
</reference>
<dbReference type="AlphaFoldDB" id="A0A7G9S3W0"/>
<feature type="transmembrane region" description="Helical" evidence="8">
    <location>
        <begin position="122"/>
        <end position="138"/>
    </location>
</feature>
<protein>
    <submittedName>
        <fullName evidence="10">Prenyltransferase</fullName>
    </submittedName>
</protein>
<evidence type="ECO:0000259" key="9">
    <source>
        <dbReference type="Pfam" id="PF18916"/>
    </source>
</evidence>
<evidence type="ECO:0000256" key="6">
    <source>
        <dbReference type="ARBA" id="ARBA00023136"/>
    </source>
</evidence>
<dbReference type="InterPro" id="IPR044878">
    <property type="entry name" value="UbiA_sf"/>
</dbReference>
<dbReference type="NCBIfam" id="TIGR03462">
    <property type="entry name" value="CarR_dom_SF"/>
    <property type="match status" value="1"/>
</dbReference>
<evidence type="ECO:0000256" key="3">
    <source>
        <dbReference type="ARBA" id="ARBA00022692"/>
    </source>
</evidence>
<dbReference type="Gene3D" id="1.20.120.1780">
    <property type="entry name" value="UbiA prenyltransferase"/>
    <property type="match status" value="1"/>
</dbReference>
<dbReference type="GO" id="GO:0016020">
    <property type="term" value="C:membrane"/>
    <property type="evidence" value="ECO:0007669"/>
    <property type="project" value="UniProtKB-SubCell"/>
</dbReference>
<feature type="transmembrane region" description="Helical" evidence="8">
    <location>
        <begin position="340"/>
        <end position="358"/>
    </location>
</feature>
<dbReference type="CDD" id="cd13966">
    <property type="entry name" value="PT_UbiA_4"/>
    <property type="match status" value="1"/>
</dbReference>
<evidence type="ECO:0000256" key="5">
    <source>
        <dbReference type="ARBA" id="ARBA00022989"/>
    </source>
</evidence>
<evidence type="ECO:0000256" key="2">
    <source>
        <dbReference type="ARBA" id="ARBA00004829"/>
    </source>
</evidence>
<keyword evidence="4" id="KW-0125">Carotenoid biosynthesis</keyword>
<dbReference type="GO" id="GO:0016765">
    <property type="term" value="F:transferase activity, transferring alkyl or aryl (other than methyl) groups"/>
    <property type="evidence" value="ECO:0007669"/>
    <property type="project" value="InterPro"/>
</dbReference>
<feature type="transmembrane region" description="Helical" evidence="8">
    <location>
        <begin position="244"/>
        <end position="267"/>
    </location>
</feature>
<dbReference type="Proteomes" id="UP000515934">
    <property type="component" value="Chromosome"/>
</dbReference>
<evidence type="ECO:0000256" key="8">
    <source>
        <dbReference type="SAM" id="Phobius"/>
    </source>
</evidence>
<dbReference type="EMBL" id="CP060716">
    <property type="protein sequence ID" value="QNN62535.1"/>
    <property type="molecule type" value="Genomic_DNA"/>
</dbReference>
<dbReference type="PANTHER" id="PTHR42723">
    <property type="entry name" value="CHLOROPHYLL SYNTHASE"/>
    <property type="match status" value="1"/>
</dbReference>
<keyword evidence="5 8" id="KW-1133">Transmembrane helix</keyword>
<dbReference type="InterPro" id="IPR017825">
    <property type="entry name" value="Lycopene_cyclase_dom"/>
</dbReference>
<gene>
    <name evidence="10" type="ORF">H9L06_09835</name>
</gene>
<evidence type="ECO:0000256" key="4">
    <source>
        <dbReference type="ARBA" id="ARBA00022746"/>
    </source>
</evidence>
<dbReference type="InterPro" id="IPR050475">
    <property type="entry name" value="Prenyltransferase_related"/>
</dbReference>
<keyword evidence="3 8" id="KW-0812">Transmembrane</keyword>
<organism evidence="10 11">
    <name type="scientific">Leucobacter denitrificans</name>
    <dbReference type="NCBI Taxonomy" id="683042"/>
    <lineage>
        <taxon>Bacteria</taxon>
        <taxon>Bacillati</taxon>
        <taxon>Actinomycetota</taxon>
        <taxon>Actinomycetes</taxon>
        <taxon>Micrococcales</taxon>
        <taxon>Microbacteriaceae</taxon>
        <taxon>Leucobacter</taxon>
    </lineage>
</organism>
<feature type="transmembrane region" description="Helical" evidence="8">
    <location>
        <begin position="370"/>
        <end position="390"/>
    </location>
</feature>
<dbReference type="GO" id="GO:0016117">
    <property type="term" value="P:carotenoid biosynthetic process"/>
    <property type="evidence" value="ECO:0007669"/>
    <property type="project" value="UniProtKB-KW"/>
</dbReference>
<evidence type="ECO:0000313" key="11">
    <source>
        <dbReference type="Proteomes" id="UP000515934"/>
    </source>
</evidence>
<dbReference type="KEGG" id="ldn:H9L06_09835"/>
<feature type="transmembrane region" description="Helical" evidence="8">
    <location>
        <begin position="144"/>
        <end position="164"/>
    </location>
</feature>